<dbReference type="PANTHER" id="PTHR43537">
    <property type="entry name" value="TRANSCRIPTIONAL REGULATOR, GNTR FAMILY"/>
    <property type="match status" value="1"/>
</dbReference>
<reference evidence="6 7" key="1">
    <citation type="submission" date="2016-10" db="EMBL/GenBank/DDBJ databases">
        <authorList>
            <person name="de Groot N.N."/>
        </authorList>
    </citation>
    <scope>NUCLEOTIDE SEQUENCE [LARGE SCALE GENOMIC DNA]</scope>
    <source>
        <strain evidence="6 7">DSM 2784</strain>
    </source>
</reference>
<dbReference type="Gene3D" id="1.10.10.10">
    <property type="entry name" value="Winged helix-like DNA-binding domain superfamily/Winged helix DNA-binding domain"/>
    <property type="match status" value="1"/>
</dbReference>
<dbReference type="SMART" id="SM00345">
    <property type="entry name" value="HTH_GNTR"/>
    <property type="match status" value="1"/>
</dbReference>
<dbReference type="SUPFAM" id="SSF48008">
    <property type="entry name" value="GntR ligand-binding domain-like"/>
    <property type="match status" value="1"/>
</dbReference>
<evidence type="ECO:0000313" key="6">
    <source>
        <dbReference type="EMBL" id="SCZ79344.1"/>
    </source>
</evidence>
<dbReference type="CDD" id="cd07377">
    <property type="entry name" value="WHTH_GntR"/>
    <property type="match status" value="1"/>
</dbReference>
<keyword evidence="2 6" id="KW-0238">DNA-binding</keyword>
<dbReference type="PANTHER" id="PTHR43537:SF41">
    <property type="entry name" value="TRANSCRIPTIONAL REGULATORY PROTEIN"/>
    <property type="match status" value="1"/>
</dbReference>
<feature type="domain" description="HTH gntR-type" evidence="5">
    <location>
        <begin position="46"/>
        <end position="113"/>
    </location>
</feature>
<evidence type="ECO:0000256" key="2">
    <source>
        <dbReference type="ARBA" id="ARBA00023125"/>
    </source>
</evidence>
<keyword evidence="1" id="KW-0805">Transcription regulation</keyword>
<dbReference type="InterPro" id="IPR008920">
    <property type="entry name" value="TF_FadR/GntR_C"/>
</dbReference>
<evidence type="ECO:0000256" key="4">
    <source>
        <dbReference type="SAM" id="MobiDB-lite"/>
    </source>
</evidence>
<dbReference type="Proteomes" id="UP000199208">
    <property type="component" value="Unassembled WGS sequence"/>
</dbReference>
<dbReference type="InterPro" id="IPR000524">
    <property type="entry name" value="Tscrpt_reg_HTH_GntR"/>
</dbReference>
<protein>
    <submittedName>
        <fullName evidence="6">DNA-binding transcriptional regulator, GntR family</fullName>
    </submittedName>
</protein>
<keyword evidence="7" id="KW-1185">Reference proteome</keyword>
<dbReference type="RefSeq" id="WP_170829370.1">
    <property type="nucleotide sequence ID" value="NZ_FMWL01000007.1"/>
</dbReference>
<feature type="compositionally biased region" description="Basic residues" evidence="4">
    <location>
        <begin position="19"/>
        <end position="29"/>
    </location>
</feature>
<accession>A0A1G5RYY9</accession>
<feature type="compositionally biased region" description="Basic and acidic residues" evidence="4">
    <location>
        <begin position="1"/>
        <end position="13"/>
    </location>
</feature>
<dbReference type="AlphaFoldDB" id="A0A1G5RYY9"/>
<dbReference type="GO" id="GO:0003677">
    <property type="term" value="F:DNA binding"/>
    <property type="evidence" value="ECO:0007669"/>
    <property type="project" value="UniProtKB-KW"/>
</dbReference>
<proteinExistence type="predicted"/>
<dbReference type="InterPro" id="IPR036390">
    <property type="entry name" value="WH_DNA-bd_sf"/>
</dbReference>
<gene>
    <name evidence="6" type="ORF">SAMN03080599_01705</name>
</gene>
<dbReference type="InterPro" id="IPR036388">
    <property type="entry name" value="WH-like_DNA-bd_sf"/>
</dbReference>
<dbReference type="InterPro" id="IPR011711">
    <property type="entry name" value="GntR_C"/>
</dbReference>
<evidence type="ECO:0000256" key="1">
    <source>
        <dbReference type="ARBA" id="ARBA00023015"/>
    </source>
</evidence>
<dbReference type="SUPFAM" id="SSF46785">
    <property type="entry name" value="Winged helix' DNA-binding domain"/>
    <property type="match status" value="1"/>
</dbReference>
<dbReference type="PROSITE" id="PS50949">
    <property type="entry name" value="HTH_GNTR"/>
    <property type="match status" value="1"/>
</dbReference>
<dbReference type="Gene3D" id="1.20.120.530">
    <property type="entry name" value="GntR ligand-binding domain-like"/>
    <property type="match status" value="1"/>
</dbReference>
<dbReference type="Pfam" id="PF00392">
    <property type="entry name" value="GntR"/>
    <property type="match status" value="1"/>
</dbReference>
<dbReference type="STRING" id="1120920.SAMN03080599_01705"/>
<name>A0A1G5RYY9_9FIRM</name>
<evidence type="ECO:0000313" key="7">
    <source>
        <dbReference type="Proteomes" id="UP000199208"/>
    </source>
</evidence>
<evidence type="ECO:0000259" key="5">
    <source>
        <dbReference type="PROSITE" id="PS50949"/>
    </source>
</evidence>
<organism evidence="6 7">
    <name type="scientific">Acidaminobacter hydrogenoformans DSM 2784</name>
    <dbReference type="NCBI Taxonomy" id="1120920"/>
    <lineage>
        <taxon>Bacteria</taxon>
        <taxon>Bacillati</taxon>
        <taxon>Bacillota</taxon>
        <taxon>Clostridia</taxon>
        <taxon>Peptostreptococcales</taxon>
        <taxon>Acidaminobacteraceae</taxon>
        <taxon>Acidaminobacter</taxon>
    </lineage>
</organism>
<evidence type="ECO:0000256" key="3">
    <source>
        <dbReference type="ARBA" id="ARBA00023163"/>
    </source>
</evidence>
<feature type="region of interest" description="Disordered" evidence="4">
    <location>
        <begin position="1"/>
        <end position="39"/>
    </location>
</feature>
<dbReference type="GO" id="GO:0003700">
    <property type="term" value="F:DNA-binding transcription factor activity"/>
    <property type="evidence" value="ECO:0007669"/>
    <property type="project" value="InterPro"/>
</dbReference>
<keyword evidence="3" id="KW-0804">Transcription</keyword>
<sequence>MPKKMTDSTEAKPEAASGKKAKTTTKRGSSRSASKSKPIKRSKTFLNLPLVISEELREAILSGEIPLGGHLKQEEIAKRFNSSLIPVREALRTLETEGLITMIPNRGAVVSMWDPERVRQRFETRIFLEVGAMRKSVPHLTDEELARAEEALEEIDRQTTAKGISAHNQEFHHILISHCDNPYLMEQINMMHRSIDRYLRYYLSNEEYNRLSQEHHHKILEAAKDRDGEGAAKWVEIHLREALDHLEATTQIE</sequence>
<dbReference type="Pfam" id="PF07729">
    <property type="entry name" value="FCD"/>
    <property type="match status" value="1"/>
</dbReference>
<dbReference type="EMBL" id="FMWL01000007">
    <property type="protein sequence ID" value="SCZ79344.1"/>
    <property type="molecule type" value="Genomic_DNA"/>
</dbReference>
<dbReference type="SMART" id="SM00895">
    <property type="entry name" value="FCD"/>
    <property type="match status" value="1"/>
</dbReference>